<dbReference type="PANTHER" id="PTHR33545:SF5">
    <property type="entry name" value="UPF0750 MEMBRANE PROTEIN YITT"/>
    <property type="match status" value="1"/>
</dbReference>
<dbReference type="PIRSF" id="PIRSF006483">
    <property type="entry name" value="Membrane_protein_YitT"/>
    <property type="match status" value="1"/>
</dbReference>
<evidence type="ECO:0000256" key="1">
    <source>
        <dbReference type="ARBA" id="ARBA00004651"/>
    </source>
</evidence>
<dbReference type="PANTHER" id="PTHR33545">
    <property type="entry name" value="UPF0750 MEMBRANE PROTEIN YITT-RELATED"/>
    <property type="match status" value="1"/>
</dbReference>
<sequence length="292" mass="31113">MQDRKKQTHNAQQTVLDLLAYAAGGALYAAAVRVFLAPNDILLGGFTGISTVLHHLFGTPIGTVVFLLNIPLLVLACRKFGAAFLLRTGLATLLSSAFMDLFALFLPVYTGDRLLGALFGGILGGAGLGLVFLRGATTGGADILSKLLRLKFPQMSMGRLILLLDLAVVLLSFAVYRSFEAVLYSLVAIYVSAQAVDLAQTGLSHDKLLFIVTEKGETAVREIVETLDRGVSVLDVRGGYTGEKRQMLFCAVRASDAARLAKAVRALDDSAFIVISDISDVLGEGFKSRTAV</sequence>
<keyword evidence="5 6" id="KW-0472">Membrane</keyword>
<dbReference type="GO" id="GO:0005886">
    <property type="term" value="C:plasma membrane"/>
    <property type="evidence" value="ECO:0007669"/>
    <property type="project" value="UniProtKB-SubCell"/>
</dbReference>
<evidence type="ECO:0000256" key="3">
    <source>
        <dbReference type="ARBA" id="ARBA00022692"/>
    </source>
</evidence>
<accession>A0A9D1LEP7</accession>
<evidence type="ECO:0000256" key="4">
    <source>
        <dbReference type="ARBA" id="ARBA00022989"/>
    </source>
</evidence>
<feature type="transmembrane region" description="Helical" evidence="6">
    <location>
        <begin position="114"/>
        <end position="136"/>
    </location>
</feature>
<comment type="caution">
    <text evidence="8">The sequence shown here is derived from an EMBL/GenBank/DDBJ whole genome shotgun (WGS) entry which is preliminary data.</text>
</comment>
<keyword evidence="4 6" id="KW-1133">Transmembrane helix</keyword>
<dbReference type="InterPro" id="IPR003740">
    <property type="entry name" value="YitT"/>
</dbReference>
<dbReference type="CDD" id="cd16380">
    <property type="entry name" value="YitT_C"/>
    <property type="match status" value="1"/>
</dbReference>
<evidence type="ECO:0000256" key="6">
    <source>
        <dbReference type="SAM" id="Phobius"/>
    </source>
</evidence>
<reference evidence="8" key="1">
    <citation type="submission" date="2020-10" db="EMBL/GenBank/DDBJ databases">
        <authorList>
            <person name="Gilroy R."/>
        </authorList>
    </citation>
    <scope>NUCLEOTIDE SEQUENCE</scope>
    <source>
        <strain evidence="8">ChiGjej1B1-19959</strain>
    </source>
</reference>
<feature type="domain" description="DUF2179" evidence="7">
    <location>
        <begin position="229"/>
        <end position="283"/>
    </location>
</feature>
<keyword evidence="3 6" id="KW-0812">Transmembrane</keyword>
<dbReference type="Pfam" id="PF02588">
    <property type="entry name" value="YitT_membrane"/>
    <property type="match status" value="1"/>
</dbReference>
<reference evidence="8" key="2">
    <citation type="journal article" date="2021" name="PeerJ">
        <title>Extensive microbial diversity within the chicken gut microbiome revealed by metagenomics and culture.</title>
        <authorList>
            <person name="Gilroy R."/>
            <person name="Ravi A."/>
            <person name="Getino M."/>
            <person name="Pursley I."/>
            <person name="Horton D.L."/>
            <person name="Alikhan N.F."/>
            <person name="Baker D."/>
            <person name="Gharbi K."/>
            <person name="Hall N."/>
            <person name="Watson M."/>
            <person name="Adriaenssens E.M."/>
            <person name="Foster-Nyarko E."/>
            <person name="Jarju S."/>
            <person name="Secka A."/>
            <person name="Antonio M."/>
            <person name="Oren A."/>
            <person name="Chaudhuri R.R."/>
            <person name="La Ragione R."/>
            <person name="Hildebrand F."/>
            <person name="Pallen M.J."/>
        </authorList>
    </citation>
    <scope>NUCLEOTIDE SEQUENCE</scope>
    <source>
        <strain evidence="8">ChiGjej1B1-19959</strain>
    </source>
</reference>
<dbReference type="Proteomes" id="UP000824071">
    <property type="component" value="Unassembled WGS sequence"/>
</dbReference>
<feature type="transmembrane region" description="Helical" evidence="6">
    <location>
        <begin position="15"/>
        <end position="36"/>
    </location>
</feature>
<dbReference type="InterPro" id="IPR051461">
    <property type="entry name" value="UPF0750_membrane"/>
</dbReference>
<protein>
    <submittedName>
        <fullName evidence="8">YitT family protein</fullName>
    </submittedName>
</protein>
<evidence type="ECO:0000256" key="2">
    <source>
        <dbReference type="ARBA" id="ARBA00022475"/>
    </source>
</evidence>
<comment type="subcellular location">
    <subcellularLocation>
        <location evidence="1">Cell membrane</location>
        <topology evidence="1">Multi-pass membrane protein</topology>
    </subcellularLocation>
</comment>
<evidence type="ECO:0000259" key="7">
    <source>
        <dbReference type="Pfam" id="PF10035"/>
    </source>
</evidence>
<gene>
    <name evidence="8" type="ORF">IAC53_04925</name>
</gene>
<keyword evidence="2" id="KW-1003">Cell membrane</keyword>
<dbReference type="Pfam" id="PF10035">
    <property type="entry name" value="DUF2179"/>
    <property type="match status" value="1"/>
</dbReference>
<dbReference type="Gene3D" id="3.30.70.120">
    <property type="match status" value="1"/>
</dbReference>
<dbReference type="EMBL" id="DVMW01000030">
    <property type="protein sequence ID" value="HIU35937.1"/>
    <property type="molecule type" value="Genomic_DNA"/>
</dbReference>
<feature type="transmembrane region" description="Helical" evidence="6">
    <location>
        <begin position="56"/>
        <end position="77"/>
    </location>
</feature>
<name>A0A9D1LEP7_9FIRM</name>
<feature type="transmembrane region" description="Helical" evidence="6">
    <location>
        <begin position="84"/>
        <end position="108"/>
    </location>
</feature>
<evidence type="ECO:0000256" key="5">
    <source>
        <dbReference type="ARBA" id="ARBA00023136"/>
    </source>
</evidence>
<dbReference type="InterPro" id="IPR015867">
    <property type="entry name" value="N-reg_PII/ATP_PRibTrfase_C"/>
</dbReference>
<proteinExistence type="predicted"/>
<dbReference type="InterPro" id="IPR019264">
    <property type="entry name" value="DUF2179"/>
</dbReference>
<dbReference type="AlphaFoldDB" id="A0A9D1LEP7"/>
<evidence type="ECO:0000313" key="8">
    <source>
        <dbReference type="EMBL" id="HIU35937.1"/>
    </source>
</evidence>
<evidence type="ECO:0000313" key="9">
    <source>
        <dbReference type="Proteomes" id="UP000824071"/>
    </source>
</evidence>
<feature type="transmembrane region" description="Helical" evidence="6">
    <location>
        <begin position="157"/>
        <end position="176"/>
    </location>
</feature>
<organism evidence="8 9">
    <name type="scientific">Candidatus Fimenecus excrementigallinarum</name>
    <dbReference type="NCBI Taxonomy" id="2840816"/>
    <lineage>
        <taxon>Bacteria</taxon>
        <taxon>Bacillati</taxon>
        <taxon>Bacillota</taxon>
        <taxon>Clostridia</taxon>
        <taxon>Candidatus Fimenecus</taxon>
    </lineage>
</organism>